<dbReference type="InterPro" id="IPR036390">
    <property type="entry name" value="WH_DNA-bd_sf"/>
</dbReference>
<comment type="pathway">
    <text evidence="1">Porphyrin-containing compound metabolism; protoheme biosynthesis.</text>
</comment>
<dbReference type="InterPro" id="IPR050684">
    <property type="entry name" value="HTH-Siroheme_Decarb"/>
</dbReference>
<dbReference type="EC" id="4.1.1.111" evidence="8"/>
<dbReference type="InterPro" id="IPR000485">
    <property type="entry name" value="AsnC-type_HTH_dom"/>
</dbReference>
<sequence length="149" mass="16341">MDATDKRILDLIQTGFPIAPRPYAAIGEQVGLTEAEALARVRALRASGIIRRIGANFQSAKIGFKSTLCAAAVPEDKFEAFTKAVNEHPGVTHNYLRAHGYNIWFTMIGPSREAIRQDLAAITEQTGVAILNLPADRLFKIRVDFAMSD</sequence>
<dbReference type="Gene3D" id="3.30.70.3460">
    <property type="match status" value="1"/>
</dbReference>
<dbReference type="GO" id="GO:0016829">
    <property type="term" value="F:lyase activity"/>
    <property type="evidence" value="ECO:0007669"/>
    <property type="project" value="UniProtKB-KW"/>
</dbReference>
<keyword evidence="3" id="KW-0238">DNA-binding</keyword>
<evidence type="ECO:0000256" key="9">
    <source>
        <dbReference type="ARBA" id="ARBA00048470"/>
    </source>
</evidence>
<dbReference type="InterPro" id="IPR019885">
    <property type="entry name" value="Tscrpt_reg_HTH_AsnC-type_CS"/>
</dbReference>
<dbReference type="Proteomes" id="UP000293296">
    <property type="component" value="Chromosome"/>
</dbReference>
<keyword evidence="4" id="KW-0350">Heme biosynthesis</keyword>
<keyword evidence="12" id="KW-1185">Reference proteome</keyword>
<dbReference type="InterPro" id="IPR040523">
    <property type="entry name" value="AsnC_trans_reg2"/>
</dbReference>
<evidence type="ECO:0000256" key="1">
    <source>
        <dbReference type="ARBA" id="ARBA00004744"/>
    </source>
</evidence>
<comment type="similarity">
    <text evidence="7">Belongs to the Ahb/Nir family.</text>
</comment>
<reference evidence="11 12" key="1">
    <citation type="submission" date="2018-02" db="EMBL/GenBank/DDBJ databases">
        <title>Genome sequence of Desulfovibrio carbinolicus DSM 3852.</title>
        <authorList>
            <person name="Wilbanks E."/>
            <person name="Skennerton C.T."/>
            <person name="Orphan V.J."/>
        </authorList>
    </citation>
    <scope>NUCLEOTIDE SEQUENCE [LARGE SCALE GENOMIC DNA]</scope>
    <source>
        <strain evidence="11 12">DSM 3852</strain>
    </source>
</reference>
<dbReference type="OrthoDB" id="9806536at2"/>
<dbReference type="SUPFAM" id="SSF46785">
    <property type="entry name" value="Winged helix' DNA-binding domain"/>
    <property type="match status" value="1"/>
</dbReference>
<dbReference type="EMBL" id="CP026538">
    <property type="protein sequence ID" value="QAZ65882.1"/>
    <property type="molecule type" value="Genomic_DNA"/>
</dbReference>
<evidence type="ECO:0000256" key="3">
    <source>
        <dbReference type="ARBA" id="ARBA00023125"/>
    </source>
</evidence>
<dbReference type="Pfam" id="PF17805">
    <property type="entry name" value="AsnC_trans_reg2"/>
    <property type="match status" value="1"/>
</dbReference>
<evidence type="ECO:0000256" key="4">
    <source>
        <dbReference type="ARBA" id="ARBA00023133"/>
    </source>
</evidence>
<evidence type="ECO:0000256" key="8">
    <source>
        <dbReference type="ARBA" id="ARBA00023471"/>
    </source>
</evidence>
<dbReference type="InterPro" id="IPR036388">
    <property type="entry name" value="WH-like_DNA-bd_sf"/>
</dbReference>
<dbReference type="PROSITE" id="PS00519">
    <property type="entry name" value="HTH_ASNC_1"/>
    <property type="match status" value="1"/>
</dbReference>
<dbReference type="InterPro" id="IPR019888">
    <property type="entry name" value="Tscrpt_reg_AsnC-like"/>
</dbReference>
<keyword evidence="2" id="KW-0805">Transcription regulation</keyword>
<evidence type="ECO:0000256" key="7">
    <source>
        <dbReference type="ARBA" id="ARBA00023457"/>
    </source>
</evidence>
<dbReference type="Pfam" id="PF22451">
    <property type="entry name" value="NirdL-like_HTH"/>
    <property type="match status" value="1"/>
</dbReference>
<gene>
    <name evidence="11" type="ORF">C3Y92_00955</name>
</gene>
<dbReference type="RefSeq" id="WP_129348625.1">
    <property type="nucleotide sequence ID" value="NZ_CP026538.1"/>
</dbReference>
<dbReference type="KEGG" id="dcb:C3Y92_00955"/>
<evidence type="ECO:0000313" key="11">
    <source>
        <dbReference type="EMBL" id="QAZ65882.1"/>
    </source>
</evidence>
<proteinExistence type="inferred from homology"/>
<comment type="catalytic activity">
    <reaction evidence="9">
        <text>siroheme + 2 H(+) = 12,18-didecarboxysiroheme + 2 CO2</text>
        <dbReference type="Rhea" id="RHEA:19093"/>
        <dbReference type="ChEBI" id="CHEBI:15378"/>
        <dbReference type="ChEBI" id="CHEBI:16526"/>
        <dbReference type="ChEBI" id="CHEBI:60052"/>
        <dbReference type="ChEBI" id="CHEBI:140497"/>
        <dbReference type="EC" id="4.1.1.111"/>
    </reaction>
</comment>
<name>A0A4V0YQD1_9BACT</name>
<dbReference type="GO" id="GO:0006783">
    <property type="term" value="P:heme biosynthetic process"/>
    <property type="evidence" value="ECO:0007669"/>
    <property type="project" value="UniProtKB-KW"/>
</dbReference>
<evidence type="ECO:0000256" key="5">
    <source>
        <dbReference type="ARBA" id="ARBA00023163"/>
    </source>
</evidence>
<dbReference type="GO" id="GO:0043565">
    <property type="term" value="F:sequence-specific DNA binding"/>
    <property type="evidence" value="ECO:0007669"/>
    <property type="project" value="InterPro"/>
</dbReference>
<evidence type="ECO:0000259" key="10">
    <source>
        <dbReference type="PROSITE" id="PS50956"/>
    </source>
</evidence>
<protein>
    <recommendedName>
        <fullName evidence="8">siroheme decarboxylase</fullName>
        <ecNumber evidence="8">4.1.1.111</ecNumber>
    </recommendedName>
</protein>
<dbReference type="InterPro" id="IPR053953">
    <property type="entry name" value="NirdL-like_HTH"/>
</dbReference>
<accession>A0A4V0YQD1</accession>
<dbReference type="SMART" id="SM00344">
    <property type="entry name" value="HTH_ASNC"/>
    <property type="match status" value="1"/>
</dbReference>
<dbReference type="PROSITE" id="PS50956">
    <property type="entry name" value="HTH_ASNC_2"/>
    <property type="match status" value="1"/>
</dbReference>
<evidence type="ECO:0000256" key="6">
    <source>
        <dbReference type="ARBA" id="ARBA00023239"/>
    </source>
</evidence>
<evidence type="ECO:0000256" key="2">
    <source>
        <dbReference type="ARBA" id="ARBA00023015"/>
    </source>
</evidence>
<dbReference type="AlphaFoldDB" id="A0A4V0YQD1"/>
<dbReference type="Gene3D" id="1.10.10.10">
    <property type="entry name" value="Winged helix-like DNA-binding domain superfamily/Winged helix DNA-binding domain"/>
    <property type="match status" value="1"/>
</dbReference>
<evidence type="ECO:0000313" key="12">
    <source>
        <dbReference type="Proteomes" id="UP000293296"/>
    </source>
</evidence>
<keyword evidence="6" id="KW-0456">Lyase</keyword>
<keyword evidence="5" id="KW-0804">Transcription</keyword>
<dbReference type="PANTHER" id="PTHR43413:SF1">
    <property type="entry name" value="SIROHEME DECARBOXYLASE NIRL SUBUNIT"/>
    <property type="match status" value="1"/>
</dbReference>
<dbReference type="PANTHER" id="PTHR43413">
    <property type="entry name" value="TRANSCRIPTIONAL REGULATOR, ASNC FAMILY"/>
    <property type="match status" value="1"/>
</dbReference>
<organism evidence="11 12">
    <name type="scientific">Solidesulfovibrio carbinolicus</name>
    <dbReference type="NCBI Taxonomy" id="296842"/>
    <lineage>
        <taxon>Bacteria</taxon>
        <taxon>Pseudomonadati</taxon>
        <taxon>Thermodesulfobacteriota</taxon>
        <taxon>Desulfovibrionia</taxon>
        <taxon>Desulfovibrionales</taxon>
        <taxon>Desulfovibrionaceae</taxon>
        <taxon>Solidesulfovibrio</taxon>
    </lineage>
</organism>
<dbReference type="UniPathway" id="UPA00252"/>
<feature type="domain" description="HTH asnC-type" evidence="10">
    <location>
        <begin position="1"/>
        <end position="65"/>
    </location>
</feature>